<comment type="caution">
    <text evidence="2">The sequence shown here is derived from an EMBL/GenBank/DDBJ whole genome shotgun (WGS) entry which is preliminary data.</text>
</comment>
<evidence type="ECO:0000256" key="1">
    <source>
        <dbReference type="SAM" id="MobiDB-lite"/>
    </source>
</evidence>
<dbReference type="Proteomes" id="UP000887013">
    <property type="component" value="Unassembled WGS sequence"/>
</dbReference>
<protein>
    <submittedName>
        <fullName evidence="2">Uncharacterized protein</fullName>
    </submittedName>
</protein>
<proteinExistence type="predicted"/>
<keyword evidence="3" id="KW-1185">Reference proteome</keyword>
<dbReference type="AlphaFoldDB" id="A0A8X6IZ11"/>
<evidence type="ECO:0000313" key="3">
    <source>
        <dbReference type="Proteomes" id="UP000887013"/>
    </source>
</evidence>
<gene>
    <name evidence="2" type="ORF">NPIL_364871</name>
</gene>
<reference evidence="2" key="1">
    <citation type="submission" date="2020-08" db="EMBL/GenBank/DDBJ databases">
        <title>Multicomponent nature underlies the extraordinary mechanical properties of spider dragline silk.</title>
        <authorList>
            <person name="Kono N."/>
            <person name="Nakamura H."/>
            <person name="Mori M."/>
            <person name="Yoshida Y."/>
            <person name="Ohtoshi R."/>
            <person name="Malay A.D."/>
            <person name="Moran D.A.P."/>
            <person name="Tomita M."/>
            <person name="Numata K."/>
            <person name="Arakawa K."/>
        </authorList>
    </citation>
    <scope>NUCLEOTIDE SEQUENCE</scope>
</reference>
<accession>A0A8X6IZ11</accession>
<sequence length="94" mass="10522">MCCEEGLACPFNAMKKNRGWDRQRESDRGEGREGKINSTKRECGRGAGAVRLGRHDACAAGPEGSVRRERCADAVLPPRNMAAIYWRLWCVRRG</sequence>
<organism evidence="2 3">
    <name type="scientific">Nephila pilipes</name>
    <name type="common">Giant wood spider</name>
    <name type="synonym">Nephila maculata</name>
    <dbReference type="NCBI Taxonomy" id="299642"/>
    <lineage>
        <taxon>Eukaryota</taxon>
        <taxon>Metazoa</taxon>
        <taxon>Ecdysozoa</taxon>
        <taxon>Arthropoda</taxon>
        <taxon>Chelicerata</taxon>
        <taxon>Arachnida</taxon>
        <taxon>Araneae</taxon>
        <taxon>Araneomorphae</taxon>
        <taxon>Entelegynae</taxon>
        <taxon>Araneoidea</taxon>
        <taxon>Nephilidae</taxon>
        <taxon>Nephila</taxon>
    </lineage>
</organism>
<name>A0A8X6IZ11_NEPPI</name>
<dbReference type="EMBL" id="BMAW01094602">
    <property type="protein sequence ID" value="GFS66369.1"/>
    <property type="molecule type" value="Genomic_DNA"/>
</dbReference>
<evidence type="ECO:0000313" key="2">
    <source>
        <dbReference type="EMBL" id="GFS66369.1"/>
    </source>
</evidence>
<feature type="region of interest" description="Disordered" evidence="1">
    <location>
        <begin position="18"/>
        <end position="38"/>
    </location>
</feature>